<reference evidence="2" key="2">
    <citation type="submission" date="2020-05" db="UniProtKB">
        <authorList>
            <consortium name="EnsemblMetazoa"/>
        </authorList>
    </citation>
    <scope>IDENTIFICATION</scope>
    <source>
        <strain evidence="2">Indian</strain>
    </source>
</reference>
<feature type="region of interest" description="Disordered" evidence="1">
    <location>
        <begin position="29"/>
        <end position="55"/>
    </location>
</feature>
<keyword evidence="3" id="KW-1185">Reference proteome</keyword>
<dbReference type="AlphaFoldDB" id="A0A182YFT5"/>
<dbReference type="VEuPathDB" id="VectorBase:ASTEI07321"/>
<protein>
    <submittedName>
        <fullName evidence="2">Uncharacterized protein</fullName>
    </submittedName>
</protein>
<sequence length="66" mass="6667">MTAIASNSSTVACLRVVPEDDRSVVMLPGPEESASQCAGTARTLSPGSSASPKTVTGDVGEFIVID</sequence>
<evidence type="ECO:0000313" key="2">
    <source>
        <dbReference type="EnsemblMetazoa" id="ASTEI07321-PA"/>
    </source>
</evidence>
<evidence type="ECO:0000256" key="1">
    <source>
        <dbReference type="SAM" id="MobiDB-lite"/>
    </source>
</evidence>
<name>A0A182YFT5_ANOST</name>
<accession>A0A182YFT5</accession>
<reference evidence="3" key="1">
    <citation type="journal article" date="2014" name="Genome Biol.">
        <title>Genome analysis of a major urban malaria vector mosquito, Anopheles stephensi.</title>
        <authorList>
            <person name="Jiang X."/>
            <person name="Peery A."/>
            <person name="Hall A.B."/>
            <person name="Sharma A."/>
            <person name="Chen X.G."/>
            <person name="Waterhouse R.M."/>
            <person name="Komissarov A."/>
            <person name="Riehle M.M."/>
            <person name="Shouche Y."/>
            <person name="Sharakhova M.V."/>
            <person name="Lawson D."/>
            <person name="Pakpour N."/>
            <person name="Arensburger P."/>
            <person name="Davidson V.L."/>
            <person name="Eiglmeier K."/>
            <person name="Emrich S."/>
            <person name="George P."/>
            <person name="Kennedy R.C."/>
            <person name="Mane S.P."/>
            <person name="Maslen G."/>
            <person name="Oringanje C."/>
            <person name="Qi Y."/>
            <person name="Settlage R."/>
            <person name="Tojo M."/>
            <person name="Tubio J.M."/>
            <person name="Unger M.F."/>
            <person name="Wang B."/>
            <person name="Vernick K.D."/>
            <person name="Ribeiro J.M."/>
            <person name="James A.A."/>
            <person name="Michel K."/>
            <person name="Riehle M.A."/>
            <person name="Luckhart S."/>
            <person name="Sharakhov I.V."/>
            <person name="Tu Z."/>
        </authorList>
    </citation>
    <scope>NUCLEOTIDE SEQUENCE [LARGE SCALE GENOMIC DNA]</scope>
    <source>
        <strain evidence="3">Indian</strain>
    </source>
</reference>
<feature type="compositionally biased region" description="Polar residues" evidence="1">
    <location>
        <begin position="33"/>
        <end position="54"/>
    </location>
</feature>
<organism evidence="2 3">
    <name type="scientific">Anopheles stephensi</name>
    <name type="common">Indo-Pakistan malaria mosquito</name>
    <dbReference type="NCBI Taxonomy" id="30069"/>
    <lineage>
        <taxon>Eukaryota</taxon>
        <taxon>Metazoa</taxon>
        <taxon>Ecdysozoa</taxon>
        <taxon>Arthropoda</taxon>
        <taxon>Hexapoda</taxon>
        <taxon>Insecta</taxon>
        <taxon>Pterygota</taxon>
        <taxon>Neoptera</taxon>
        <taxon>Endopterygota</taxon>
        <taxon>Diptera</taxon>
        <taxon>Nematocera</taxon>
        <taxon>Culicoidea</taxon>
        <taxon>Culicidae</taxon>
        <taxon>Anophelinae</taxon>
        <taxon>Anopheles</taxon>
    </lineage>
</organism>
<dbReference type="Proteomes" id="UP000076408">
    <property type="component" value="Unassembled WGS sequence"/>
</dbReference>
<dbReference type="EnsemblMetazoa" id="ASTEI07321-RA">
    <property type="protein sequence ID" value="ASTEI07321-PA"/>
    <property type="gene ID" value="ASTEI07321"/>
</dbReference>
<evidence type="ECO:0000313" key="3">
    <source>
        <dbReference type="Proteomes" id="UP000076408"/>
    </source>
</evidence>
<proteinExistence type="predicted"/>